<gene>
    <name evidence="1" type="ORF">SI7747_UN020718</name>
</gene>
<sequence length="58" mass="6396">MGTKARAERWMKLWSAAGGTRKEGVILLSMVLPCLVKKVEDWASTTAYSKQVTRLGAI</sequence>
<comment type="caution">
    <text evidence="1">The sequence shown here is derived from an EMBL/GenBank/DDBJ whole genome shotgun (WGS) entry which is preliminary data.</text>
</comment>
<protein>
    <submittedName>
        <fullName evidence="1">Uncharacterized protein</fullName>
    </submittedName>
</protein>
<proteinExistence type="predicted"/>
<reference evidence="2" key="1">
    <citation type="journal article" date="2020" name="Sci. Rep.">
        <title>Chromosome-scale genome assembly for the duckweed Spirodela intermedia, integrating cytogenetic maps, PacBio and Oxford Nanopore libraries.</title>
        <authorList>
            <person name="Hoang P.T.N."/>
            <person name="Fiebig A."/>
            <person name="Novak P."/>
            <person name="Macas J."/>
            <person name="Cao H.X."/>
            <person name="Stepanenko A."/>
            <person name="Chen G."/>
            <person name="Borisjuk N."/>
            <person name="Scholz U."/>
            <person name="Schubert I."/>
        </authorList>
    </citation>
    <scope>NUCLEOTIDE SEQUENCE [LARGE SCALE GENOMIC DNA]</scope>
</reference>
<accession>A0ABN7E909</accession>
<dbReference type="EMBL" id="CACRZD030000102">
    <property type="protein sequence ID" value="CAA6674360.1"/>
    <property type="molecule type" value="Genomic_DNA"/>
</dbReference>
<dbReference type="Proteomes" id="UP001189122">
    <property type="component" value="Unassembled WGS sequence"/>
</dbReference>
<evidence type="ECO:0000313" key="1">
    <source>
        <dbReference type="EMBL" id="CAA6674360.1"/>
    </source>
</evidence>
<organism evidence="1 2">
    <name type="scientific">Spirodela intermedia</name>
    <name type="common">Intermediate duckweed</name>
    <dbReference type="NCBI Taxonomy" id="51605"/>
    <lineage>
        <taxon>Eukaryota</taxon>
        <taxon>Viridiplantae</taxon>
        <taxon>Streptophyta</taxon>
        <taxon>Embryophyta</taxon>
        <taxon>Tracheophyta</taxon>
        <taxon>Spermatophyta</taxon>
        <taxon>Magnoliopsida</taxon>
        <taxon>Liliopsida</taxon>
        <taxon>Araceae</taxon>
        <taxon>Lemnoideae</taxon>
        <taxon>Spirodela</taxon>
    </lineage>
</organism>
<evidence type="ECO:0000313" key="2">
    <source>
        <dbReference type="Proteomes" id="UP001189122"/>
    </source>
</evidence>
<name>A0ABN7E909_SPIIN</name>
<keyword evidence="2" id="KW-1185">Reference proteome</keyword>